<feature type="transmembrane region" description="Helical" evidence="5">
    <location>
        <begin position="142"/>
        <end position="161"/>
    </location>
</feature>
<comment type="similarity">
    <text evidence="5">Belongs to the BI1 family.</text>
</comment>
<evidence type="ECO:0000256" key="1">
    <source>
        <dbReference type="ARBA" id="ARBA00004141"/>
    </source>
</evidence>
<comment type="subcellular location">
    <subcellularLocation>
        <location evidence="1">Membrane</location>
        <topology evidence="1">Multi-pass membrane protein</topology>
    </subcellularLocation>
</comment>
<feature type="transmembrane region" description="Helical" evidence="5">
    <location>
        <begin position="80"/>
        <end position="98"/>
    </location>
</feature>
<organism evidence="6 7">
    <name type="scientific">Dracunculus medinensis</name>
    <name type="common">Guinea worm</name>
    <dbReference type="NCBI Taxonomy" id="318479"/>
    <lineage>
        <taxon>Eukaryota</taxon>
        <taxon>Metazoa</taxon>
        <taxon>Ecdysozoa</taxon>
        <taxon>Nematoda</taxon>
        <taxon>Chromadorea</taxon>
        <taxon>Rhabditida</taxon>
        <taxon>Spirurina</taxon>
        <taxon>Dracunculoidea</taxon>
        <taxon>Dracunculidae</taxon>
        <taxon>Dracunculus</taxon>
    </lineage>
</organism>
<dbReference type="Proteomes" id="UP000038040">
    <property type="component" value="Unplaced"/>
</dbReference>
<comment type="caution">
    <text evidence="5">Lacks conserved residue(s) required for the propagation of feature annotation.</text>
</comment>
<evidence type="ECO:0000256" key="3">
    <source>
        <dbReference type="ARBA" id="ARBA00022989"/>
    </source>
</evidence>
<accession>A0A0N4UMQ8</accession>
<dbReference type="InterPro" id="IPR006214">
    <property type="entry name" value="Bax_inhibitor_1-related"/>
</dbReference>
<feature type="transmembrane region" description="Helical" evidence="5">
    <location>
        <begin position="197"/>
        <end position="214"/>
    </location>
</feature>
<reference evidence="7" key="1">
    <citation type="submission" date="2017-02" db="UniProtKB">
        <authorList>
            <consortium name="WormBaseParasite"/>
        </authorList>
    </citation>
    <scope>IDENTIFICATION</scope>
</reference>
<dbReference type="Pfam" id="PF01027">
    <property type="entry name" value="Bax1-I"/>
    <property type="match status" value="1"/>
</dbReference>
<evidence type="ECO:0000313" key="6">
    <source>
        <dbReference type="Proteomes" id="UP000038040"/>
    </source>
</evidence>
<evidence type="ECO:0000256" key="4">
    <source>
        <dbReference type="ARBA" id="ARBA00023136"/>
    </source>
</evidence>
<feature type="transmembrane region" description="Helical" evidence="5">
    <location>
        <begin position="30"/>
        <end position="53"/>
    </location>
</feature>
<evidence type="ECO:0000313" key="7">
    <source>
        <dbReference type="WBParaSite" id="DME_0000914801-mRNA-1"/>
    </source>
</evidence>
<evidence type="ECO:0000256" key="5">
    <source>
        <dbReference type="RuleBase" id="RU004379"/>
    </source>
</evidence>
<keyword evidence="4 5" id="KW-0472">Membrane</keyword>
<dbReference type="AlphaFoldDB" id="A0A0N4UMQ8"/>
<name>A0A0N4UMQ8_DRAME</name>
<feature type="transmembrane region" description="Helical" evidence="5">
    <location>
        <begin position="279"/>
        <end position="301"/>
    </location>
</feature>
<protein>
    <submittedName>
        <fullName evidence="7">Growth hormone-inducible transmembrane protein</fullName>
    </submittedName>
</protein>
<feature type="transmembrane region" description="Helical" evidence="5">
    <location>
        <begin position="110"/>
        <end position="130"/>
    </location>
</feature>
<proteinExistence type="inferred from homology"/>
<keyword evidence="2 5" id="KW-0812">Transmembrane</keyword>
<feature type="transmembrane region" description="Helical" evidence="5">
    <location>
        <begin position="220"/>
        <end position="241"/>
    </location>
</feature>
<dbReference type="WBParaSite" id="DME_0000914801-mRNA-1">
    <property type="protein sequence ID" value="DME_0000914801-mRNA-1"/>
    <property type="gene ID" value="DME_0000914801"/>
</dbReference>
<evidence type="ECO:0000256" key="2">
    <source>
        <dbReference type="ARBA" id="ARBA00022692"/>
    </source>
</evidence>
<dbReference type="PANTHER" id="PTHR23291:SF112">
    <property type="entry name" value="GROWTH HORMONE-INDUCIBLE TRANSMEMBRANE PROTEIN"/>
    <property type="match status" value="1"/>
</dbReference>
<dbReference type="GO" id="GO:0005743">
    <property type="term" value="C:mitochondrial inner membrane"/>
    <property type="evidence" value="ECO:0007669"/>
    <property type="project" value="TreeGrafter"/>
</dbReference>
<feature type="transmembrane region" description="Helical" evidence="5">
    <location>
        <begin position="167"/>
        <end position="185"/>
    </location>
</feature>
<dbReference type="PANTHER" id="PTHR23291">
    <property type="entry name" value="BAX INHIBITOR-RELATED"/>
    <property type="match status" value="1"/>
</dbReference>
<sequence>LFNVERSSINTKIGQTLRERLLGPTTGKPFVYGTYALAGASAFGIGLMCYYGLYGSQLDSAAFNMTIWPEYVRSRLQLTYGYFGSSLLATATSAVMASRSPTIMNLMSTGRVFLLTMAAIVGSGMITRAINYDNTLMKHIAWLFHAGIMGAMLAPLCILGGPALIRAAWYTAGLTGGLSLIAFSAPSEKFLKMYGPLAMGLGIVFVANIGTFFFPPGTALGASLASIVVYGGLILFSAFLLHDTQRVVKLAESYPVVLKNQFNYDYEIMRRFDPINAQMSIYLDVLNIFIRMAMIIGGGGARRK</sequence>
<keyword evidence="3 5" id="KW-1133">Transmembrane helix</keyword>